<dbReference type="Proteomes" id="UP000767854">
    <property type="component" value="Unassembled WGS sequence"/>
</dbReference>
<protein>
    <submittedName>
        <fullName evidence="2">Transposase-like protein</fullName>
    </submittedName>
</protein>
<evidence type="ECO:0000313" key="3">
    <source>
        <dbReference type="Proteomes" id="UP000767854"/>
    </source>
</evidence>
<reference evidence="2 3" key="1">
    <citation type="submission" date="2021-01" db="EMBL/GenBank/DDBJ databases">
        <title>Genomic Encyclopedia of Type Strains, Phase IV (KMG-IV): sequencing the most valuable type-strain genomes for metagenomic binning, comparative biology and taxonomic classification.</title>
        <authorList>
            <person name="Goeker M."/>
        </authorList>
    </citation>
    <scope>NUCLEOTIDE SEQUENCE [LARGE SCALE GENOMIC DNA]</scope>
    <source>
        <strain evidence="2 3">DSM 24436</strain>
    </source>
</reference>
<dbReference type="PANTHER" id="PTHR33293">
    <property type="entry name" value="INSERTION ELEMENT IS1 1 PROTEIN INSB-RELATED"/>
    <property type="match status" value="1"/>
</dbReference>
<dbReference type="NCBIfam" id="NF033547">
    <property type="entry name" value="transpos_IS1595"/>
    <property type="match status" value="1"/>
</dbReference>
<dbReference type="SMART" id="SM01126">
    <property type="entry name" value="DDE_Tnp_IS1595"/>
    <property type="match status" value="1"/>
</dbReference>
<feature type="domain" description="ISXO2-like transposase" evidence="1">
    <location>
        <begin position="147"/>
        <end position="307"/>
    </location>
</feature>
<sequence>MPSIHSIFRDIKALTDSQIEELFNTIGEIISLRTMTGSLYNDSREQRFSKGVACLHCGSMNVIKHGKKNDVQRFRCKDCERTFNDRTMTPLANSHVSLEQWIDYAKCMVMGLSIRKSAKICEVSVKTSFYMRHRLLDAVRNFQGVGEVSGIVEMDETFLPESFKGNHKKSGFIMPRKSRKRGKQIKKRGISNEQVCMATAIDREGNIIFEMTNKGRIKTADLERLYKGRLDPNALICTDSHKSYITFAKGNVAEHIRIASGKHKNGVYHISHVNSLHSKFKKWIDRFNGVATKYLPNYLHWFKWLQTFIDEKEIAKARQLLVNSNTFKTDICINQYRMRGIVFS</sequence>
<evidence type="ECO:0000259" key="1">
    <source>
        <dbReference type="SMART" id="SM01126"/>
    </source>
</evidence>
<name>A0ABS2MP36_9FIRM</name>
<evidence type="ECO:0000313" key="2">
    <source>
        <dbReference type="EMBL" id="MBM7561153.1"/>
    </source>
</evidence>
<keyword evidence="3" id="KW-1185">Reference proteome</keyword>
<comment type="caution">
    <text evidence="2">The sequence shown here is derived from an EMBL/GenBank/DDBJ whole genome shotgun (WGS) entry which is preliminary data.</text>
</comment>
<gene>
    <name evidence="2" type="ORF">JOC49_000670</name>
</gene>
<proteinExistence type="predicted"/>
<organism evidence="2 3">
    <name type="scientific">Fusibacter tunisiensis</name>
    <dbReference type="NCBI Taxonomy" id="1008308"/>
    <lineage>
        <taxon>Bacteria</taxon>
        <taxon>Bacillati</taxon>
        <taxon>Bacillota</taxon>
        <taxon>Clostridia</taxon>
        <taxon>Eubacteriales</taxon>
        <taxon>Eubacteriales Family XII. Incertae Sedis</taxon>
        <taxon>Fusibacter</taxon>
    </lineage>
</organism>
<dbReference type="RefSeq" id="WP_204662302.1">
    <property type="nucleotide sequence ID" value="NZ_JAFBDT010000003.1"/>
</dbReference>
<accession>A0ABS2MP36</accession>
<dbReference type="EMBL" id="JAFBDT010000003">
    <property type="protein sequence ID" value="MBM7561153.1"/>
    <property type="molecule type" value="Genomic_DNA"/>
</dbReference>
<dbReference type="Pfam" id="PF12762">
    <property type="entry name" value="DDE_Tnp_IS1595"/>
    <property type="match status" value="1"/>
</dbReference>
<dbReference type="PANTHER" id="PTHR33293:SF1">
    <property type="entry name" value="INSERTION ELEMENT IS1 1 PROTEIN INSB-RELATED"/>
    <property type="match status" value="1"/>
</dbReference>
<dbReference type="InterPro" id="IPR051354">
    <property type="entry name" value="Transposase_27_IS1"/>
</dbReference>
<dbReference type="InterPro" id="IPR024445">
    <property type="entry name" value="Tnp_ISXO2-like"/>
</dbReference>